<accession>A0A6J5M5E2</accession>
<gene>
    <name evidence="1" type="ORF">UFOVP421_55</name>
</gene>
<reference evidence="1" key="1">
    <citation type="submission" date="2020-04" db="EMBL/GenBank/DDBJ databases">
        <authorList>
            <person name="Chiriac C."/>
            <person name="Salcher M."/>
            <person name="Ghai R."/>
            <person name="Kavagutti S V."/>
        </authorList>
    </citation>
    <scope>NUCLEOTIDE SEQUENCE</scope>
</reference>
<evidence type="ECO:0000313" key="1">
    <source>
        <dbReference type="EMBL" id="CAB4141964.1"/>
    </source>
</evidence>
<sequence>MSDRFFAPRFQAFDNNGDPLPGAKLYFYLAGTTTPAETYSDAARTQPNANPVIADSGGRFGDIWLNSATSYKAVLRTSADVTVWTADPVN</sequence>
<proteinExistence type="predicted"/>
<organism evidence="1">
    <name type="scientific">uncultured Caudovirales phage</name>
    <dbReference type="NCBI Taxonomy" id="2100421"/>
    <lineage>
        <taxon>Viruses</taxon>
        <taxon>Duplodnaviria</taxon>
        <taxon>Heunggongvirae</taxon>
        <taxon>Uroviricota</taxon>
        <taxon>Caudoviricetes</taxon>
        <taxon>Peduoviridae</taxon>
        <taxon>Maltschvirus</taxon>
        <taxon>Maltschvirus maltsch</taxon>
    </lineage>
</organism>
<dbReference type="EMBL" id="LR796402">
    <property type="protein sequence ID" value="CAB4141964.1"/>
    <property type="molecule type" value="Genomic_DNA"/>
</dbReference>
<name>A0A6J5M5E2_9CAUD</name>
<protein>
    <submittedName>
        <fullName evidence="1">Uncharacterized protein</fullName>
    </submittedName>
</protein>